<dbReference type="PANTHER" id="PTHR11610:SF185">
    <property type="entry name" value="LD47264P"/>
    <property type="match status" value="1"/>
</dbReference>
<evidence type="ECO:0000256" key="1">
    <source>
        <dbReference type="ARBA" id="ARBA00004613"/>
    </source>
</evidence>
<dbReference type="EMBL" id="CAJPEV010001450">
    <property type="protein sequence ID" value="CAG0892714.1"/>
    <property type="molecule type" value="Genomic_DNA"/>
</dbReference>
<evidence type="ECO:0000313" key="6">
    <source>
        <dbReference type="EMBL" id="CAD7247424.1"/>
    </source>
</evidence>
<evidence type="ECO:0000259" key="5">
    <source>
        <dbReference type="Pfam" id="PF00151"/>
    </source>
</evidence>
<dbReference type="Gene3D" id="3.40.50.1820">
    <property type="entry name" value="alpha/beta hydrolase"/>
    <property type="match status" value="1"/>
</dbReference>
<evidence type="ECO:0000313" key="7">
    <source>
        <dbReference type="Proteomes" id="UP000677054"/>
    </source>
</evidence>
<evidence type="ECO:0000256" key="3">
    <source>
        <dbReference type="ARBA" id="ARBA00022525"/>
    </source>
</evidence>
<comment type="subcellular location">
    <subcellularLocation>
        <location evidence="1">Secreted</location>
    </subcellularLocation>
</comment>
<dbReference type="OrthoDB" id="199913at2759"/>
<dbReference type="GO" id="GO:0016042">
    <property type="term" value="P:lipid catabolic process"/>
    <property type="evidence" value="ECO:0007669"/>
    <property type="project" value="TreeGrafter"/>
</dbReference>
<dbReference type="Pfam" id="PF00151">
    <property type="entry name" value="Lipase"/>
    <property type="match status" value="1"/>
</dbReference>
<dbReference type="InterPro" id="IPR000734">
    <property type="entry name" value="TAG_lipase"/>
</dbReference>
<organism evidence="6">
    <name type="scientific">Darwinula stevensoni</name>
    <dbReference type="NCBI Taxonomy" id="69355"/>
    <lineage>
        <taxon>Eukaryota</taxon>
        <taxon>Metazoa</taxon>
        <taxon>Ecdysozoa</taxon>
        <taxon>Arthropoda</taxon>
        <taxon>Crustacea</taxon>
        <taxon>Oligostraca</taxon>
        <taxon>Ostracoda</taxon>
        <taxon>Podocopa</taxon>
        <taxon>Podocopida</taxon>
        <taxon>Darwinulocopina</taxon>
        <taxon>Darwinuloidea</taxon>
        <taxon>Darwinulidae</taxon>
        <taxon>Darwinula</taxon>
    </lineage>
</organism>
<name>A0A7R8XHP2_9CRUS</name>
<dbReference type="InterPro" id="IPR029058">
    <property type="entry name" value="AB_hydrolase_fold"/>
</dbReference>
<dbReference type="SUPFAM" id="SSF53474">
    <property type="entry name" value="alpha/beta-Hydrolases"/>
    <property type="match status" value="1"/>
</dbReference>
<feature type="domain" description="Lipase" evidence="5">
    <location>
        <begin position="67"/>
        <end position="174"/>
    </location>
</feature>
<dbReference type="GO" id="GO:0005615">
    <property type="term" value="C:extracellular space"/>
    <property type="evidence" value="ECO:0007669"/>
    <property type="project" value="TreeGrafter"/>
</dbReference>
<protein>
    <recommendedName>
        <fullName evidence="5">Lipase domain-containing protein</fullName>
    </recommendedName>
</protein>
<dbReference type="InterPro" id="IPR013818">
    <property type="entry name" value="Lipase"/>
</dbReference>
<comment type="similarity">
    <text evidence="2 4">Belongs to the AB hydrolase superfamily. Lipase family.</text>
</comment>
<keyword evidence="7" id="KW-1185">Reference proteome</keyword>
<dbReference type="PANTHER" id="PTHR11610">
    <property type="entry name" value="LIPASE"/>
    <property type="match status" value="1"/>
</dbReference>
<accession>A0A7R8XHP2</accession>
<dbReference type="EMBL" id="LR900967">
    <property type="protein sequence ID" value="CAD7247424.1"/>
    <property type="molecule type" value="Genomic_DNA"/>
</dbReference>
<dbReference type="GO" id="GO:0016298">
    <property type="term" value="F:lipase activity"/>
    <property type="evidence" value="ECO:0007669"/>
    <property type="project" value="InterPro"/>
</dbReference>
<dbReference type="AlphaFoldDB" id="A0A7R8XHP2"/>
<gene>
    <name evidence="6" type="ORF">DSTB1V02_LOCUS7255</name>
</gene>
<sequence>MLLHGISLDIPAEASRSASRASFGHPTGLLPLHPPESKRLLRKVLCPLFSSRRGIKSIVLPKRRLKTNETRRLKRSPFDPRSPVALLAHGFLEHGRKPWLLVLHLCVILRRMLHLRVVTGDDEMQRMTEELLKSRDQNVVVLSWLGGSGPPYTQAVANIRLVGVMAAHFLAFLAVRNFLL</sequence>
<feature type="non-terminal residue" evidence="6">
    <location>
        <position position="180"/>
    </location>
</feature>
<evidence type="ECO:0000256" key="2">
    <source>
        <dbReference type="ARBA" id="ARBA00010701"/>
    </source>
</evidence>
<dbReference type="Proteomes" id="UP000677054">
    <property type="component" value="Unassembled WGS sequence"/>
</dbReference>
<proteinExistence type="inferred from homology"/>
<keyword evidence="3" id="KW-0964">Secreted</keyword>
<evidence type="ECO:0000256" key="4">
    <source>
        <dbReference type="RuleBase" id="RU004262"/>
    </source>
</evidence>
<reference evidence="6" key="1">
    <citation type="submission" date="2020-11" db="EMBL/GenBank/DDBJ databases">
        <authorList>
            <person name="Tran Van P."/>
        </authorList>
    </citation>
    <scope>NUCLEOTIDE SEQUENCE</scope>
</reference>